<dbReference type="SUPFAM" id="SSF56024">
    <property type="entry name" value="Phospholipase D/nuclease"/>
    <property type="match status" value="1"/>
</dbReference>
<keyword evidence="3" id="KW-0540">Nuclease</keyword>
<dbReference type="RefSeq" id="WP_317136221.1">
    <property type="nucleotide sequence ID" value="NZ_CP043875.1"/>
</dbReference>
<dbReference type="InterPro" id="IPR014001">
    <property type="entry name" value="Helicase_ATP-bd"/>
</dbReference>
<dbReference type="GO" id="GO:0003677">
    <property type="term" value="F:DNA binding"/>
    <property type="evidence" value="ECO:0007669"/>
    <property type="project" value="InterPro"/>
</dbReference>
<dbReference type="GO" id="GO:0005524">
    <property type="term" value="F:ATP binding"/>
    <property type="evidence" value="ECO:0007669"/>
    <property type="project" value="InterPro"/>
</dbReference>
<evidence type="ECO:0000313" key="3">
    <source>
        <dbReference type="EMBL" id="WOF16789.1"/>
    </source>
</evidence>
<keyword evidence="3" id="KW-0378">Hydrolase</keyword>
<dbReference type="SMART" id="SM00487">
    <property type="entry name" value="DEXDc"/>
    <property type="match status" value="1"/>
</dbReference>
<protein>
    <submittedName>
        <fullName evidence="3">NgoFVII family restriction endonuclease</fullName>
    </submittedName>
</protein>
<dbReference type="GO" id="GO:0004519">
    <property type="term" value="F:endonuclease activity"/>
    <property type="evidence" value="ECO:0007669"/>
    <property type="project" value="UniProtKB-KW"/>
</dbReference>
<dbReference type="GO" id="GO:0140097">
    <property type="term" value="F:catalytic activity, acting on DNA"/>
    <property type="evidence" value="ECO:0007669"/>
    <property type="project" value="UniProtKB-ARBA"/>
</dbReference>
<evidence type="ECO:0000313" key="4">
    <source>
        <dbReference type="Proteomes" id="UP001301797"/>
    </source>
</evidence>
<dbReference type="InterPro" id="IPR025202">
    <property type="entry name" value="PLD-like_dom"/>
</dbReference>
<keyword evidence="4" id="KW-1185">Reference proteome</keyword>
<reference evidence="3 4" key="1">
    <citation type="submission" date="2019-09" db="EMBL/GenBank/DDBJ databases">
        <title>The complete genome of Methanoplanus sp. FWC-SCC4.</title>
        <authorList>
            <person name="Chen S.-C."/>
            <person name="Zhou Y.-Z."/>
            <person name="Lai M.-C."/>
        </authorList>
    </citation>
    <scope>NUCLEOTIDE SEQUENCE [LARGE SCALE GENOMIC DNA]</scope>
    <source>
        <strain evidence="3 4">FWC-SCC4</strain>
    </source>
</reference>
<dbReference type="Proteomes" id="UP001301797">
    <property type="component" value="Chromosome"/>
</dbReference>
<dbReference type="InterPro" id="IPR052511">
    <property type="entry name" value="ATP-dep_Helicase"/>
</dbReference>
<dbReference type="InterPro" id="IPR006935">
    <property type="entry name" value="Helicase/UvrB_N"/>
</dbReference>
<dbReference type="InterPro" id="IPR027417">
    <property type="entry name" value="P-loop_NTPase"/>
</dbReference>
<dbReference type="PANTHER" id="PTHR47962">
    <property type="entry name" value="ATP-DEPENDENT HELICASE LHR-RELATED-RELATED"/>
    <property type="match status" value="1"/>
</dbReference>
<dbReference type="PROSITE" id="PS51194">
    <property type="entry name" value="HELICASE_CTER"/>
    <property type="match status" value="1"/>
</dbReference>
<dbReference type="Pfam" id="PF04851">
    <property type="entry name" value="ResIII"/>
    <property type="match status" value="1"/>
</dbReference>
<dbReference type="GeneID" id="85230270"/>
<gene>
    <name evidence="3" type="ORF">F1737_08860</name>
</gene>
<dbReference type="Gene3D" id="3.30.870.10">
    <property type="entry name" value="Endonuclease Chain A"/>
    <property type="match status" value="1"/>
</dbReference>
<dbReference type="SMART" id="SM00490">
    <property type="entry name" value="HELICc"/>
    <property type="match status" value="1"/>
</dbReference>
<accession>A0AA97FEK4</accession>
<keyword evidence="3" id="KW-0255">Endonuclease</keyword>
<feature type="domain" description="Helicase ATP-binding" evidence="1">
    <location>
        <begin position="331"/>
        <end position="487"/>
    </location>
</feature>
<proteinExistence type="predicted"/>
<dbReference type="InterPro" id="IPR001650">
    <property type="entry name" value="Helicase_C-like"/>
</dbReference>
<dbReference type="SUPFAM" id="SSF52540">
    <property type="entry name" value="P-loop containing nucleoside triphosphate hydrolases"/>
    <property type="match status" value="1"/>
</dbReference>
<evidence type="ECO:0000259" key="2">
    <source>
        <dbReference type="PROSITE" id="PS51194"/>
    </source>
</evidence>
<dbReference type="GO" id="GO:0016887">
    <property type="term" value="F:ATP hydrolysis activity"/>
    <property type="evidence" value="ECO:0007669"/>
    <property type="project" value="TreeGrafter"/>
</dbReference>
<organism evidence="3 4">
    <name type="scientific">Methanochimaera problematica</name>
    <dbReference type="NCBI Taxonomy" id="2609417"/>
    <lineage>
        <taxon>Archaea</taxon>
        <taxon>Methanobacteriati</taxon>
        <taxon>Methanobacteriota</taxon>
        <taxon>Stenosarchaea group</taxon>
        <taxon>Methanomicrobia</taxon>
        <taxon>Methanomicrobiales</taxon>
        <taxon>Methanomicrobiaceae</taxon>
        <taxon>Methanochimaera</taxon>
    </lineage>
</organism>
<dbReference type="AlphaFoldDB" id="A0AA97FEK4"/>
<dbReference type="Pfam" id="PF00271">
    <property type="entry name" value="Helicase_C"/>
    <property type="match status" value="1"/>
</dbReference>
<dbReference type="CDD" id="cd09203">
    <property type="entry name" value="PLDc_N_DEXD_b1"/>
    <property type="match status" value="1"/>
</dbReference>
<evidence type="ECO:0000259" key="1">
    <source>
        <dbReference type="PROSITE" id="PS51192"/>
    </source>
</evidence>
<dbReference type="PANTHER" id="PTHR47962:SF7">
    <property type="entry name" value="MITOCHONDRIAL ATP-DEPENDENT HELICASE IRC3-RELATED"/>
    <property type="match status" value="1"/>
</dbReference>
<dbReference type="Gene3D" id="3.40.50.300">
    <property type="entry name" value="P-loop containing nucleotide triphosphate hydrolases"/>
    <property type="match status" value="2"/>
</dbReference>
<dbReference type="REBASE" id="768722">
    <property type="entry name" value="MspC4ORF8860P"/>
</dbReference>
<dbReference type="GO" id="GO:0120545">
    <property type="term" value="F:nucleic acid conformation isomerase activity"/>
    <property type="evidence" value="ECO:0007669"/>
    <property type="project" value="UniProtKB-ARBA"/>
</dbReference>
<dbReference type="CDD" id="cd18032">
    <property type="entry name" value="DEXHc_RE_I_III_res"/>
    <property type="match status" value="1"/>
</dbReference>
<name>A0AA97FEK4_9EURY</name>
<dbReference type="KEGG" id="mefw:F1737_08860"/>
<dbReference type="EMBL" id="CP043875">
    <property type="protein sequence ID" value="WOF16789.1"/>
    <property type="molecule type" value="Genomic_DNA"/>
</dbReference>
<dbReference type="Pfam" id="PF13091">
    <property type="entry name" value="PLDc_2"/>
    <property type="match status" value="1"/>
</dbReference>
<sequence>MPLSDGIYEQIINNYISEKLKSADSDSKLVEKERIDKDDSQKILSDYLSLIIRTSLGYIKEKDGTLEKQISVCNNLIKYLAEETKEDSLNHCLIGKNGEILLSLFDKMDYPSISQKKISRPETSISKSSLFTGSALEPSMLNELRLEIESADRIDILVSFVKWSGIRLIKDELLEFSKRGKLRLITTSYTGATDIKAVEFLESLDNTEVKVSYDTKRTRLHAKAYTFYRKTGFSTAYIGSSNLSNPAITSGLEWNVKITEKDTYDLLKKVEATFESYWNDSEFKTYSPEDAKTLADALLSEKYYKESGDITPFDIKPYDYQREILEKLEADRKVHGNYRNLLVSATGTGKTVISAFDYKNLKKELGYQPRLLFVAHREEILKQSLSVFRGVLKDSNFGELLVGNCKPEDLENLFISIQSFNSKDLTEFTPPDYYDMIIVDEFHHAAAPSYQKLLSYYTPKILLGLTATPERMDNFDVLSYFNGKVSAEIRLPEAIDRKLLCPFHYFGVSDTVDLDSIAWKRGGYDRGELSRLYIGNNGRISQIIKGIETYVTNIDDVIGLGFCVSIEHAKYMADSFNSLGIMSACLHSKSPKDERNSVQKKLVSKEIHFIFVVDLYNEGVDIPEINTVLFLRPTESLTVFLQQLGRGLRLCDGKECLTVLDFVGRQNINFRFDTRLLALTSSNRTSIKKQIKDDVYSLPKGCYIHLEKVAREKVLENIKASWNNKKRFVEIAKSFELDTGKKISLAGFVDHYGISLDEIYSKTTFNEICSLAGLCESLNVDENDFLRKSALRNPPIMSKSPA</sequence>
<dbReference type="PROSITE" id="PS51192">
    <property type="entry name" value="HELICASE_ATP_BIND_1"/>
    <property type="match status" value="1"/>
</dbReference>
<dbReference type="CDD" id="cd18799">
    <property type="entry name" value="SF2_C_EcoAI-like"/>
    <property type="match status" value="1"/>
</dbReference>
<feature type="domain" description="Helicase C-terminal" evidence="2">
    <location>
        <begin position="546"/>
        <end position="695"/>
    </location>
</feature>